<evidence type="ECO:0000313" key="9">
    <source>
        <dbReference type="EMBL" id="UWX63680.1"/>
    </source>
</evidence>
<gene>
    <name evidence="9" type="ORF">N0D28_13225</name>
</gene>
<keyword evidence="4 7" id="KW-0812">Transmembrane</keyword>
<comment type="subcellular location">
    <subcellularLocation>
        <location evidence="1 7">Cell membrane</location>
        <topology evidence="1 7">Multi-pass membrane protein</topology>
    </subcellularLocation>
</comment>
<dbReference type="PANTHER" id="PTHR43163:SF2">
    <property type="entry name" value="ABC TRANSPORTER PERMEASE PROTEIN"/>
    <property type="match status" value="1"/>
</dbReference>
<accession>A0ABY5YF22</accession>
<dbReference type="InterPro" id="IPR045621">
    <property type="entry name" value="BPD_transp_1_N"/>
</dbReference>
<evidence type="ECO:0000256" key="3">
    <source>
        <dbReference type="ARBA" id="ARBA00022475"/>
    </source>
</evidence>
<sequence>MLNFIIRRIAQIPLVMLALSLLLFVIIFQLTPAQRAAGYIRSEQQAAQLDNIIRQRGLDKPFPIQYGKWLASTVQGDLGFSRTSSKPVLDTIEERLPSTIELSLYAGIPIVLLGIWLGTLSALNKDRFVDQFLRVFAVLGTSLPSFVLGIVLLKFLYGSLGWLPGPGQVDVINQFAVLDPTFRHYTGMLSVDAMLNGRWAVAGDVLRHLVMPVLTLVIIFSANILKVMRAQMLETLTSDYVRTARAKGLGSKAVNLKHARRNALLPIVTLTGFTAINLLAGAIITETIFAYPGVGQWVGSAAQNLDVPAVMGFALLSAIIVVGISTLTDLFYGVVDPRVRFD</sequence>
<keyword evidence="5 7" id="KW-1133">Transmembrane helix</keyword>
<evidence type="ECO:0000256" key="2">
    <source>
        <dbReference type="ARBA" id="ARBA00022448"/>
    </source>
</evidence>
<feature type="transmembrane region" description="Helical" evidence="7">
    <location>
        <begin position="311"/>
        <end position="335"/>
    </location>
</feature>
<proteinExistence type="inferred from homology"/>
<feature type="transmembrane region" description="Helical" evidence="7">
    <location>
        <begin position="135"/>
        <end position="157"/>
    </location>
</feature>
<evidence type="ECO:0000256" key="7">
    <source>
        <dbReference type="RuleBase" id="RU363032"/>
    </source>
</evidence>
<evidence type="ECO:0000256" key="4">
    <source>
        <dbReference type="ARBA" id="ARBA00022692"/>
    </source>
</evidence>
<evidence type="ECO:0000256" key="5">
    <source>
        <dbReference type="ARBA" id="ARBA00022989"/>
    </source>
</evidence>
<organism evidence="9 10">
    <name type="scientific">Deinococcus rubellus</name>
    <dbReference type="NCBI Taxonomy" id="1889240"/>
    <lineage>
        <taxon>Bacteria</taxon>
        <taxon>Thermotogati</taxon>
        <taxon>Deinococcota</taxon>
        <taxon>Deinococci</taxon>
        <taxon>Deinococcales</taxon>
        <taxon>Deinococcaceae</taxon>
        <taxon>Deinococcus</taxon>
    </lineage>
</organism>
<protein>
    <submittedName>
        <fullName evidence="9">ABC transporter permease</fullName>
    </submittedName>
</protein>
<feature type="transmembrane region" description="Helical" evidence="7">
    <location>
        <begin position="205"/>
        <end position="225"/>
    </location>
</feature>
<feature type="domain" description="ABC transmembrane type-1" evidence="8">
    <location>
        <begin position="96"/>
        <end position="332"/>
    </location>
</feature>
<evidence type="ECO:0000256" key="6">
    <source>
        <dbReference type="ARBA" id="ARBA00023136"/>
    </source>
</evidence>
<dbReference type="Pfam" id="PF19300">
    <property type="entry name" value="BPD_transp_1_N"/>
    <property type="match status" value="1"/>
</dbReference>
<dbReference type="CDD" id="cd06261">
    <property type="entry name" value="TM_PBP2"/>
    <property type="match status" value="1"/>
</dbReference>
<dbReference type="InterPro" id="IPR035906">
    <property type="entry name" value="MetI-like_sf"/>
</dbReference>
<dbReference type="RefSeq" id="WP_260559963.1">
    <property type="nucleotide sequence ID" value="NZ_BAABEC010000074.1"/>
</dbReference>
<evidence type="ECO:0000256" key="1">
    <source>
        <dbReference type="ARBA" id="ARBA00004651"/>
    </source>
</evidence>
<name>A0ABY5YF22_9DEIO</name>
<dbReference type="PROSITE" id="PS50928">
    <property type="entry name" value="ABC_TM1"/>
    <property type="match status" value="1"/>
</dbReference>
<keyword evidence="3" id="KW-1003">Cell membrane</keyword>
<dbReference type="EMBL" id="CP104213">
    <property type="protein sequence ID" value="UWX63680.1"/>
    <property type="molecule type" value="Genomic_DNA"/>
</dbReference>
<dbReference type="Gene3D" id="1.10.3720.10">
    <property type="entry name" value="MetI-like"/>
    <property type="match status" value="1"/>
</dbReference>
<keyword evidence="2 7" id="KW-0813">Transport</keyword>
<comment type="similarity">
    <text evidence="7">Belongs to the binding-protein-dependent transport system permease family.</text>
</comment>
<feature type="transmembrane region" description="Helical" evidence="7">
    <location>
        <begin position="264"/>
        <end position="291"/>
    </location>
</feature>
<dbReference type="Proteomes" id="UP001060261">
    <property type="component" value="Chromosome"/>
</dbReference>
<dbReference type="Pfam" id="PF00528">
    <property type="entry name" value="BPD_transp_1"/>
    <property type="match status" value="1"/>
</dbReference>
<feature type="transmembrane region" description="Helical" evidence="7">
    <location>
        <begin position="12"/>
        <end position="31"/>
    </location>
</feature>
<keyword evidence="10" id="KW-1185">Reference proteome</keyword>
<dbReference type="PANTHER" id="PTHR43163">
    <property type="entry name" value="DIPEPTIDE TRANSPORT SYSTEM PERMEASE PROTEIN DPPB-RELATED"/>
    <property type="match status" value="1"/>
</dbReference>
<evidence type="ECO:0000259" key="8">
    <source>
        <dbReference type="PROSITE" id="PS50928"/>
    </source>
</evidence>
<reference evidence="9" key="1">
    <citation type="submission" date="2022-09" db="EMBL/GenBank/DDBJ databases">
        <title>genome sequence of Deinococcus rubellus.</title>
        <authorList>
            <person name="Srinivasan S."/>
        </authorList>
    </citation>
    <scope>NUCLEOTIDE SEQUENCE</scope>
    <source>
        <strain evidence="9">Ant6</strain>
    </source>
</reference>
<keyword evidence="6 7" id="KW-0472">Membrane</keyword>
<dbReference type="SUPFAM" id="SSF161098">
    <property type="entry name" value="MetI-like"/>
    <property type="match status" value="1"/>
</dbReference>
<dbReference type="InterPro" id="IPR000515">
    <property type="entry name" value="MetI-like"/>
</dbReference>
<evidence type="ECO:0000313" key="10">
    <source>
        <dbReference type="Proteomes" id="UP001060261"/>
    </source>
</evidence>
<feature type="transmembrane region" description="Helical" evidence="7">
    <location>
        <begin position="102"/>
        <end position="123"/>
    </location>
</feature>